<proteinExistence type="predicted"/>
<feature type="region of interest" description="Disordered" evidence="10">
    <location>
        <begin position="1"/>
        <end position="44"/>
    </location>
</feature>
<dbReference type="GO" id="GO:0005201">
    <property type="term" value="F:extracellular matrix structural constituent"/>
    <property type="evidence" value="ECO:0007669"/>
    <property type="project" value="InterPro"/>
</dbReference>
<keyword evidence="4" id="KW-0479">Metal-binding</keyword>
<dbReference type="Gene3D" id="2.60.120.1000">
    <property type="match status" value="1"/>
</dbReference>
<evidence type="ECO:0000256" key="10">
    <source>
        <dbReference type="SAM" id="MobiDB-lite"/>
    </source>
</evidence>
<evidence type="ECO:0000256" key="9">
    <source>
        <dbReference type="ARBA" id="ARBA00023278"/>
    </source>
</evidence>
<dbReference type="GO" id="GO:0005581">
    <property type="term" value="C:collagen trimer"/>
    <property type="evidence" value="ECO:0007669"/>
    <property type="project" value="UniProtKB-KW"/>
</dbReference>
<dbReference type="GO" id="GO:0005576">
    <property type="term" value="C:extracellular region"/>
    <property type="evidence" value="ECO:0007669"/>
    <property type="project" value="UniProtKB-SubCell"/>
</dbReference>
<dbReference type="Proteomes" id="UP000537779">
    <property type="component" value="Unassembled WGS sequence"/>
</dbReference>
<comment type="subcellular location">
    <subcellularLocation>
        <location evidence="1">Secreted</location>
    </subcellularLocation>
</comment>
<keyword evidence="8" id="KW-1015">Disulfide bond</keyword>
<dbReference type="FunFam" id="2.60.120.1000:FF:000001">
    <property type="entry name" value="Collagen alpha-1 type I chain"/>
    <property type="match status" value="1"/>
</dbReference>
<evidence type="ECO:0000256" key="6">
    <source>
        <dbReference type="ARBA" id="ARBA00022837"/>
    </source>
</evidence>
<keyword evidence="5" id="KW-0677">Repeat</keyword>
<evidence type="ECO:0000313" key="13">
    <source>
        <dbReference type="Proteomes" id="UP000537779"/>
    </source>
</evidence>
<feature type="domain" description="Fibrillar collagen NC1" evidence="11">
    <location>
        <begin position="29"/>
        <end position="274"/>
    </location>
</feature>
<reference evidence="12 13" key="1">
    <citation type="submission" date="2019-09" db="EMBL/GenBank/DDBJ databases">
        <title>Bird 10,000 Genomes (B10K) Project - Family phase.</title>
        <authorList>
            <person name="Zhang G."/>
        </authorList>
    </citation>
    <scope>NUCLEOTIDE SEQUENCE [LARGE SCALE GENOMIC DNA]</scope>
    <source>
        <strain evidence="12">B10K-DU-001-37</strain>
        <tissue evidence="12">Muscle</tissue>
    </source>
</reference>
<accession>A0A7L0XL03</accession>
<keyword evidence="6" id="KW-0106">Calcium</keyword>
<evidence type="ECO:0000256" key="5">
    <source>
        <dbReference type="ARBA" id="ARBA00022737"/>
    </source>
</evidence>
<feature type="non-terminal residue" evidence="12">
    <location>
        <position position="1"/>
    </location>
</feature>
<dbReference type="PROSITE" id="PS51461">
    <property type="entry name" value="NC1_FIB"/>
    <property type="match status" value="1"/>
</dbReference>
<evidence type="ECO:0000256" key="4">
    <source>
        <dbReference type="ARBA" id="ARBA00022723"/>
    </source>
</evidence>
<protein>
    <submittedName>
        <fullName evidence="12">CO2A1 protein</fullName>
    </submittedName>
</protein>
<gene>
    <name evidence="12" type="primary">Col2a1</name>
    <name evidence="12" type="ORF">TYRSAV_R02461</name>
</gene>
<evidence type="ECO:0000256" key="2">
    <source>
        <dbReference type="ARBA" id="ARBA00022525"/>
    </source>
</evidence>
<organism evidence="12 13">
    <name type="scientific">Tyrannus savana</name>
    <name type="common">Fork-tailed flycatcher</name>
    <name type="synonym">Muscivora tyrannus</name>
    <dbReference type="NCBI Taxonomy" id="137541"/>
    <lineage>
        <taxon>Eukaryota</taxon>
        <taxon>Metazoa</taxon>
        <taxon>Chordata</taxon>
        <taxon>Craniata</taxon>
        <taxon>Vertebrata</taxon>
        <taxon>Euteleostomi</taxon>
        <taxon>Archelosauria</taxon>
        <taxon>Archosauria</taxon>
        <taxon>Dinosauria</taxon>
        <taxon>Saurischia</taxon>
        <taxon>Theropoda</taxon>
        <taxon>Coelurosauria</taxon>
        <taxon>Aves</taxon>
        <taxon>Neognathae</taxon>
        <taxon>Neoaves</taxon>
        <taxon>Telluraves</taxon>
        <taxon>Australaves</taxon>
        <taxon>Passeriformes</taxon>
        <taxon>Tyrannidae</taxon>
        <taxon>Tyrannus</taxon>
    </lineage>
</organism>
<dbReference type="SMART" id="SM00038">
    <property type="entry name" value="COLFI"/>
    <property type="match status" value="1"/>
</dbReference>
<evidence type="ECO:0000256" key="7">
    <source>
        <dbReference type="ARBA" id="ARBA00023119"/>
    </source>
</evidence>
<dbReference type="NCBIfam" id="NF040941">
    <property type="entry name" value="GGGWT_bact"/>
    <property type="match status" value="1"/>
</dbReference>
<keyword evidence="3" id="KW-0272">Extracellular matrix</keyword>
<keyword evidence="13" id="KW-1185">Reference proteome</keyword>
<evidence type="ECO:0000256" key="8">
    <source>
        <dbReference type="ARBA" id="ARBA00023157"/>
    </source>
</evidence>
<feature type="non-terminal residue" evidence="12">
    <location>
        <position position="274"/>
    </location>
</feature>
<dbReference type="InterPro" id="IPR000885">
    <property type="entry name" value="Fib_collagen_C"/>
</dbReference>
<evidence type="ECO:0000259" key="11">
    <source>
        <dbReference type="PROSITE" id="PS51461"/>
    </source>
</evidence>
<dbReference type="Pfam" id="PF01410">
    <property type="entry name" value="COLFI"/>
    <property type="match status" value="1"/>
</dbReference>
<sequence>ASPSSPQGPPGNPGPPGPPGPPGTGIDMSAFAGLGQPEKGPDPIRYMRADEAAGSLRQHDVEVDATLKTCRDIKLCHPEWKSGDYWIDPNQGCTLDAIKVFCNMETGETCVYPNPGSIPRKNWWTSKAKEKKHVWFGETINGGFHFSYGDEDLAPNTANIQMTFLRLLSTEGSQNVTYHCKNSVAYLDEDAGNLKKALLIQGSNDVEIRAEGNSRFTYSVLEDGCTKHTGKWGKTVIEYRSQKTSRLPIVDIAPLDIGGAEQEFGVDIGPVCFL</sequence>
<dbReference type="GO" id="GO:0046872">
    <property type="term" value="F:metal ion binding"/>
    <property type="evidence" value="ECO:0007669"/>
    <property type="project" value="UniProtKB-KW"/>
</dbReference>
<evidence type="ECO:0000256" key="1">
    <source>
        <dbReference type="ARBA" id="ARBA00004613"/>
    </source>
</evidence>
<keyword evidence="9" id="KW-0379">Hydroxylation</keyword>
<keyword evidence="7" id="KW-0176">Collagen</keyword>
<dbReference type="AlphaFoldDB" id="A0A7L0XL03"/>
<dbReference type="EMBL" id="VXAW01008071">
    <property type="protein sequence ID" value="NXM04261.1"/>
    <property type="molecule type" value="Genomic_DNA"/>
</dbReference>
<evidence type="ECO:0000313" key="12">
    <source>
        <dbReference type="EMBL" id="NXM04261.1"/>
    </source>
</evidence>
<name>A0A7L0XL03_TYRSA</name>
<keyword evidence="2" id="KW-0964">Secreted</keyword>
<evidence type="ECO:0000256" key="3">
    <source>
        <dbReference type="ARBA" id="ARBA00022530"/>
    </source>
</evidence>
<comment type="caution">
    <text evidence="12">The sequence shown here is derived from an EMBL/GenBank/DDBJ whole genome shotgun (WGS) entry which is preliminary data.</text>
</comment>
<feature type="compositionally biased region" description="Pro residues" evidence="10">
    <location>
        <begin position="1"/>
        <end position="22"/>
    </location>
</feature>